<evidence type="ECO:0000313" key="3">
    <source>
        <dbReference type="Proteomes" id="UP000265520"/>
    </source>
</evidence>
<comment type="caution">
    <text evidence="2">The sequence shown here is derived from an EMBL/GenBank/DDBJ whole genome shotgun (WGS) entry which is preliminary data.</text>
</comment>
<dbReference type="EMBL" id="LXQA010497434">
    <property type="protein sequence ID" value="MCI55497.1"/>
    <property type="molecule type" value="Genomic_DNA"/>
</dbReference>
<reference evidence="2 3" key="1">
    <citation type="journal article" date="2018" name="Front. Plant Sci.">
        <title>Red Clover (Trifolium pratense) and Zigzag Clover (T. medium) - A Picture of Genomic Similarities and Differences.</title>
        <authorList>
            <person name="Dluhosova J."/>
            <person name="Istvanek J."/>
            <person name="Nedelnik J."/>
            <person name="Repkova J."/>
        </authorList>
    </citation>
    <scope>NUCLEOTIDE SEQUENCE [LARGE SCALE GENOMIC DNA]</scope>
    <source>
        <strain evidence="3">cv. 10/8</strain>
        <tissue evidence="2">Leaf</tissue>
    </source>
</reference>
<feature type="coiled-coil region" evidence="1">
    <location>
        <begin position="12"/>
        <end position="46"/>
    </location>
</feature>
<evidence type="ECO:0000313" key="2">
    <source>
        <dbReference type="EMBL" id="MCI55497.1"/>
    </source>
</evidence>
<organism evidence="2 3">
    <name type="scientific">Trifolium medium</name>
    <dbReference type="NCBI Taxonomy" id="97028"/>
    <lineage>
        <taxon>Eukaryota</taxon>
        <taxon>Viridiplantae</taxon>
        <taxon>Streptophyta</taxon>
        <taxon>Embryophyta</taxon>
        <taxon>Tracheophyta</taxon>
        <taxon>Spermatophyta</taxon>
        <taxon>Magnoliopsida</taxon>
        <taxon>eudicotyledons</taxon>
        <taxon>Gunneridae</taxon>
        <taxon>Pentapetalae</taxon>
        <taxon>rosids</taxon>
        <taxon>fabids</taxon>
        <taxon>Fabales</taxon>
        <taxon>Fabaceae</taxon>
        <taxon>Papilionoideae</taxon>
        <taxon>50 kb inversion clade</taxon>
        <taxon>NPAAA clade</taxon>
        <taxon>Hologalegina</taxon>
        <taxon>IRL clade</taxon>
        <taxon>Trifolieae</taxon>
        <taxon>Trifolium</taxon>
    </lineage>
</organism>
<sequence>MKKQSHHTVSGVSACKDNISQWTAEIHELETRIAELECKIADEKVKQKYFESKTAEISQEEINKEARDGIEHYSSAKVM</sequence>
<keyword evidence="1" id="KW-0175">Coiled coil</keyword>
<dbReference type="PROSITE" id="PS51257">
    <property type="entry name" value="PROKAR_LIPOPROTEIN"/>
    <property type="match status" value="1"/>
</dbReference>
<evidence type="ECO:0000256" key="1">
    <source>
        <dbReference type="SAM" id="Coils"/>
    </source>
</evidence>
<dbReference type="Proteomes" id="UP000265520">
    <property type="component" value="Unassembled WGS sequence"/>
</dbReference>
<dbReference type="AlphaFoldDB" id="A0A392T532"/>
<proteinExistence type="predicted"/>
<protein>
    <submittedName>
        <fullName evidence="2">Uncharacterized protein</fullName>
    </submittedName>
</protein>
<feature type="non-terminal residue" evidence="2">
    <location>
        <position position="79"/>
    </location>
</feature>
<name>A0A392T532_9FABA</name>
<accession>A0A392T532</accession>
<keyword evidence="3" id="KW-1185">Reference proteome</keyword>